<dbReference type="InterPro" id="IPR043916">
    <property type="entry name" value="P8_CR"/>
</dbReference>
<reference evidence="2" key="1">
    <citation type="journal article" date="2020" name="Nature">
        <title>Giant virus diversity and host interactions through global metagenomics.</title>
        <authorList>
            <person name="Schulz F."/>
            <person name="Roux S."/>
            <person name="Paez-Espino D."/>
            <person name="Jungbluth S."/>
            <person name="Walsh D.A."/>
            <person name="Denef V.J."/>
            <person name="McMahon K.D."/>
            <person name="Konstantinidis K.T."/>
            <person name="Eloe-Fadrosh E.A."/>
            <person name="Kyrpides N.C."/>
            <person name="Woyke T."/>
        </authorList>
    </citation>
    <scope>NUCLEOTIDE SEQUENCE</scope>
    <source>
        <strain evidence="2">GVMAG-M-3300023174-92</strain>
    </source>
</reference>
<accession>A0A6C0DX27</accession>
<dbReference type="Pfam" id="PF19065">
    <property type="entry name" value="P8_CR"/>
    <property type="match status" value="1"/>
</dbReference>
<name>A0A6C0DX27_9ZZZZ</name>
<feature type="domain" description="Minor capsid protein P8 central region" evidence="1">
    <location>
        <begin position="56"/>
        <end position="174"/>
    </location>
</feature>
<organism evidence="2">
    <name type="scientific">viral metagenome</name>
    <dbReference type="NCBI Taxonomy" id="1070528"/>
    <lineage>
        <taxon>unclassified sequences</taxon>
        <taxon>metagenomes</taxon>
        <taxon>organismal metagenomes</taxon>
    </lineage>
</organism>
<sequence length="177" mass="20600">MDLANYSKPIIHSKYNGRCNIMEDPDPTAVFKMHEKIALKNKATNYFNSLSGNDWEDNLLARVFFSAENIQILQNGLRAGVYAMSENKIVIPPQNIDQLKIVMRSTYLQYAEHLTTGITPQVERLNKIVWDYVVPTVYNEAVGYVKYMKDQSTLVMPLDRPLHHDREYKQLELKAWF</sequence>
<protein>
    <recommendedName>
        <fullName evidence="1">Minor capsid protein P8 central region domain-containing protein</fullName>
    </recommendedName>
</protein>
<dbReference type="EMBL" id="MN739691">
    <property type="protein sequence ID" value="QHT21407.1"/>
    <property type="molecule type" value="Genomic_DNA"/>
</dbReference>
<proteinExistence type="predicted"/>
<evidence type="ECO:0000313" key="2">
    <source>
        <dbReference type="EMBL" id="QHT21407.1"/>
    </source>
</evidence>
<evidence type="ECO:0000259" key="1">
    <source>
        <dbReference type="Pfam" id="PF19065"/>
    </source>
</evidence>
<dbReference type="AlphaFoldDB" id="A0A6C0DX27"/>